<protein>
    <submittedName>
        <fullName evidence="2">Baseplate J/gp47 family protein</fullName>
    </submittedName>
</protein>
<dbReference type="Proteomes" id="UP001165679">
    <property type="component" value="Unassembled WGS sequence"/>
</dbReference>
<feature type="domain" description="Baseplate protein J-like barrel" evidence="1">
    <location>
        <begin position="91"/>
        <end position="188"/>
    </location>
</feature>
<gene>
    <name evidence="2" type="ORF">OL599_24085</name>
</gene>
<keyword evidence="3" id="KW-1185">Reference proteome</keyword>
<dbReference type="PANTHER" id="PTHR37829:SF3">
    <property type="entry name" value="PROTEIN JAYE-RELATED"/>
    <property type="match status" value="1"/>
</dbReference>
<dbReference type="Pfam" id="PF04865">
    <property type="entry name" value="Baseplate_J"/>
    <property type="match status" value="1"/>
</dbReference>
<organism evidence="2 3">
    <name type="scientific">Limobrevibacterium gyesilva</name>
    <dbReference type="NCBI Taxonomy" id="2991712"/>
    <lineage>
        <taxon>Bacteria</taxon>
        <taxon>Pseudomonadati</taxon>
        <taxon>Pseudomonadota</taxon>
        <taxon>Alphaproteobacteria</taxon>
        <taxon>Acetobacterales</taxon>
        <taxon>Acetobacteraceae</taxon>
        <taxon>Limobrevibacterium</taxon>
    </lineage>
</organism>
<comment type="caution">
    <text evidence="2">The sequence shown here is derived from an EMBL/GenBank/DDBJ whole genome shotgun (WGS) entry which is preliminary data.</text>
</comment>
<dbReference type="AlphaFoldDB" id="A0AA41YPD8"/>
<dbReference type="InterPro" id="IPR006949">
    <property type="entry name" value="Barrel_Baseplate_J-like"/>
</dbReference>
<sequence>MQLQLRNFASLVEGAAAAVQGAARQLVDLTAGSTLRALLEANASIALWLQWLILQVLQMTRAATSVGADLDSWMADFTVTRLPAVAASGSVTFARFAPVGAALVPVGTVVRTADGTRSFGVVADPMHPGFSQAQGGYVLGAGVASLDVPVTAQAPGSAGNVQAGAVSLIVAALPGVDTVGNAAAFLGGLDGEGDAAFRERFGSFLSSRSRATAAAVGYAIASVQQGLQYVIRENTLPDGSVRMGSFLVTVDDGSGHPPEALLARVAAAVETMRPVGSSFAVQPPVVAWADVAMALTMAPGAAHVVVAAQVADAVTAYVNTLPIGAVLPWSRLAQVAYQASPAVTNVAAVLLDGGTGDLAPGASGVVKAASVVVN</sequence>
<dbReference type="EMBL" id="JAPDNT010000044">
    <property type="protein sequence ID" value="MCW3477644.1"/>
    <property type="molecule type" value="Genomic_DNA"/>
</dbReference>
<evidence type="ECO:0000259" key="1">
    <source>
        <dbReference type="Pfam" id="PF04865"/>
    </source>
</evidence>
<accession>A0AA41YPD8</accession>
<evidence type="ECO:0000313" key="2">
    <source>
        <dbReference type="EMBL" id="MCW3477644.1"/>
    </source>
</evidence>
<evidence type="ECO:0000313" key="3">
    <source>
        <dbReference type="Proteomes" id="UP001165679"/>
    </source>
</evidence>
<dbReference type="InterPro" id="IPR052399">
    <property type="entry name" value="Phage_Baseplate_Assmbl_Protein"/>
</dbReference>
<dbReference type="PANTHER" id="PTHR37829">
    <property type="entry name" value="PHAGE-LIKE ELEMENT PBSX PROTEIN XKDT"/>
    <property type="match status" value="1"/>
</dbReference>
<reference evidence="2" key="2">
    <citation type="submission" date="2022-10" db="EMBL/GenBank/DDBJ databases">
        <authorList>
            <person name="Trinh H.N."/>
        </authorList>
    </citation>
    <scope>NUCLEOTIDE SEQUENCE</scope>
    <source>
        <strain evidence="2">RN2-1</strain>
    </source>
</reference>
<name>A0AA41YPD8_9PROT</name>
<reference evidence="2" key="1">
    <citation type="submission" date="2022-09" db="EMBL/GenBank/DDBJ databases">
        <title>Rhodovastum sp. nov. RN2-1 isolated from soil in Seongnam, South Korea.</title>
        <authorList>
            <person name="Le N.T."/>
        </authorList>
    </citation>
    <scope>NUCLEOTIDE SEQUENCE</scope>
    <source>
        <strain evidence="2">RN2-1</strain>
    </source>
</reference>
<dbReference type="RefSeq" id="WP_264716604.1">
    <property type="nucleotide sequence ID" value="NZ_JAPDNT010000044.1"/>
</dbReference>
<proteinExistence type="predicted"/>